<dbReference type="EMBL" id="BAABJV010000008">
    <property type="protein sequence ID" value="GAA4781302.1"/>
    <property type="molecule type" value="Genomic_DNA"/>
</dbReference>
<dbReference type="Proteomes" id="UP001501147">
    <property type="component" value="Unassembled WGS sequence"/>
</dbReference>
<comment type="caution">
    <text evidence="3">The sequence shown here is derived from an EMBL/GenBank/DDBJ whole genome shotgun (WGS) entry which is preliminary data.</text>
</comment>
<gene>
    <name evidence="3" type="ORF">GCM10023329_33490</name>
</gene>
<organism evidence="3 4">
    <name type="scientific">Streptomyces sanyensis</name>
    <dbReference type="NCBI Taxonomy" id="568869"/>
    <lineage>
        <taxon>Bacteria</taxon>
        <taxon>Bacillati</taxon>
        <taxon>Actinomycetota</taxon>
        <taxon>Actinomycetes</taxon>
        <taxon>Kitasatosporales</taxon>
        <taxon>Streptomycetaceae</taxon>
        <taxon>Streptomyces</taxon>
    </lineage>
</organism>
<evidence type="ECO:0000313" key="3">
    <source>
        <dbReference type="EMBL" id="GAA4781302.1"/>
    </source>
</evidence>
<evidence type="ECO:0000256" key="1">
    <source>
        <dbReference type="ARBA" id="ARBA00007169"/>
    </source>
</evidence>
<dbReference type="SUPFAM" id="SSF53474">
    <property type="entry name" value="alpha/beta-Hydrolases"/>
    <property type="match status" value="1"/>
</dbReference>
<dbReference type="PANTHER" id="PTHR11487">
    <property type="entry name" value="THIOESTERASE"/>
    <property type="match status" value="1"/>
</dbReference>
<name>A0ABP9AGW1_9ACTN</name>
<dbReference type="GO" id="GO:0016787">
    <property type="term" value="F:hydrolase activity"/>
    <property type="evidence" value="ECO:0007669"/>
    <property type="project" value="UniProtKB-KW"/>
</dbReference>
<reference evidence="4" key="1">
    <citation type="journal article" date="2019" name="Int. J. Syst. Evol. Microbiol.">
        <title>The Global Catalogue of Microorganisms (GCM) 10K type strain sequencing project: providing services to taxonomists for standard genome sequencing and annotation.</title>
        <authorList>
            <consortium name="The Broad Institute Genomics Platform"/>
            <consortium name="The Broad Institute Genome Sequencing Center for Infectious Disease"/>
            <person name="Wu L."/>
            <person name="Ma J."/>
        </authorList>
    </citation>
    <scope>NUCLEOTIDE SEQUENCE [LARGE SCALE GENOMIC DNA]</scope>
    <source>
        <strain evidence="4">JCM 18324</strain>
    </source>
</reference>
<dbReference type="InterPro" id="IPR001031">
    <property type="entry name" value="Thioesterase"/>
</dbReference>
<dbReference type="Gene3D" id="3.40.50.1820">
    <property type="entry name" value="alpha/beta hydrolase"/>
    <property type="match status" value="1"/>
</dbReference>
<keyword evidence="3" id="KW-0378">Hydrolase</keyword>
<dbReference type="Pfam" id="PF00975">
    <property type="entry name" value="Thioesterase"/>
    <property type="match status" value="1"/>
</dbReference>
<dbReference type="InterPro" id="IPR029058">
    <property type="entry name" value="AB_hydrolase_fold"/>
</dbReference>
<feature type="domain" description="Thioesterase" evidence="2">
    <location>
        <begin position="26"/>
        <end position="247"/>
    </location>
</feature>
<dbReference type="InterPro" id="IPR012223">
    <property type="entry name" value="TEII"/>
</dbReference>
<dbReference type="PANTHER" id="PTHR11487:SF0">
    <property type="entry name" value="S-ACYL FATTY ACID SYNTHASE THIOESTERASE, MEDIUM CHAIN"/>
    <property type="match status" value="1"/>
</dbReference>
<evidence type="ECO:0000259" key="2">
    <source>
        <dbReference type="Pfam" id="PF00975"/>
    </source>
</evidence>
<proteinExistence type="inferred from homology"/>
<evidence type="ECO:0000313" key="4">
    <source>
        <dbReference type="Proteomes" id="UP001501147"/>
    </source>
</evidence>
<comment type="similarity">
    <text evidence="1">Belongs to the thioesterase family.</text>
</comment>
<dbReference type="RefSeq" id="WP_345614257.1">
    <property type="nucleotide sequence ID" value="NZ_BAABJV010000008.1"/>
</dbReference>
<protein>
    <submittedName>
        <fullName evidence="3">Alpha/beta fold hydrolase</fullName>
    </submittedName>
</protein>
<sequence>MSATDAHARGASWVNARFTAGNPRLRLICLPQSGGGATAFTGWRPHLPEGVELAPVELPGRGSRMAEPVMGEFGPLLDALLDGLRGELDAPYALFGHSFGALLAYELALRTERDGLPSPAALFVSGSRAPQVPLGRAAVAGSSDEELAGWLLRTGGLPRELLDHPDFLREILRAVRADMAMAERYHVPEPLPVGCPLLALAGRDDEVSPPRAVAAWSSCTTAVHRTALVPGGHSYPRTHPRETVRAVREGLALAGIGL</sequence>
<accession>A0ABP9AGW1</accession>
<keyword evidence="4" id="KW-1185">Reference proteome</keyword>